<evidence type="ECO:0000256" key="1">
    <source>
        <dbReference type="ARBA" id="ARBA00005446"/>
    </source>
</evidence>
<organism evidence="5 6">
    <name type="scientific">Neonectria magnoliae</name>
    <dbReference type="NCBI Taxonomy" id="2732573"/>
    <lineage>
        <taxon>Eukaryota</taxon>
        <taxon>Fungi</taxon>
        <taxon>Dikarya</taxon>
        <taxon>Ascomycota</taxon>
        <taxon>Pezizomycotina</taxon>
        <taxon>Sordariomycetes</taxon>
        <taxon>Hypocreomycetidae</taxon>
        <taxon>Hypocreales</taxon>
        <taxon>Nectriaceae</taxon>
        <taxon>Neonectria</taxon>
    </lineage>
</organism>
<feature type="domain" description="Helicase C-terminal" evidence="4">
    <location>
        <begin position="21"/>
        <end position="139"/>
    </location>
</feature>
<keyword evidence="6" id="KW-1185">Reference proteome</keyword>
<dbReference type="PANTHER" id="PTHR13710:SF154">
    <property type="entry name" value="RECQ HELICASE, PUTATIVE (AFU_ORTHOLOGUE AFUA_6G14720)-RELATED"/>
    <property type="match status" value="1"/>
</dbReference>
<feature type="non-terminal residue" evidence="5">
    <location>
        <position position="139"/>
    </location>
</feature>
<comment type="catalytic activity">
    <reaction evidence="2">
        <text>Couples ATP hydrolysis with the unwinding of duplex DNA by translocating in the 3'-5' direction.</text>
        <dbReference type="EC" id="5.6.2.4"/>
    </reaction>
</comment>
<evidence type="ECO:0000256" key="2">
    <source>
        <dbReference type="ARBA" id="ARBA00034617"/>
    </source>
</evidence>
<dbReference type="PROSITE" id="PS51194">
    <property type="entry name" value="HELICASE_CTER"/>
    <property type="match status" value="1"/>
</dbReference>
<comment type="similarity">
    <text evidence="1">Belongs to the helicase family. RecQ subfamily.</text>
</comment>
<dbReference type="SUPFAM" id="SSF52540">
    <property type="entry name" value="P-loop containing nucleoside triphosphate hydrolases"/>
    <property type="match status" value="1"/>
</dbReference>
<dbReference type="EMBL" id="JAZAVK010000408">
    <property type="protein sequence ID" value="KAK7413652.1"/>
    <property type="molecule type" value="Genomic_DNA"/>
</dbReference>
<dbReference type="InterPro" id="IPR001650">
    <property type="entry name" value="Helicase_C-like"/>
</dbReference>
<dbReference type="Pfam" id="PF00271">
    <property type="entry name" value="Helicase_C"/>
    <property type="match status" value="1"/>
</dbReference>
<reference evidence="5 6" key="1">
    <citation type="journal article" date="2025" name="Microbiol. Resour. Announc.">
        <title>Draft genome sequences for Neonectria magnoliae and Neonectria punicea, canker pathogens of Liriodendron tulipifera and Acer saccharum in West Virginia.</title>
        <authorList>
            <person name="Petronek H.M."/>
            <person name="Kasson M.T."/>
            <person name="Metheny A.M."/>
            <person name="Stauder C.M."/>
            <person name="Lovett B."/>
            <person name="Lynch S.C."/>
            <person name="Garnas J.R."/>
            <person name="Kasson L.R."/>
            <person name="Stajich J.E."/>
        </authorList>
    </citation>
    <scope>NUCLEOTIDE SEQUENCE [LARGE SCALE GENOMIC DNA]</scope>
    <source>
        <strain evidence="5 6">NRRL 64651</strain>
    </source>
</reference>
<accession>A0ABR1GXW4</accession>
<evidence type="ECO:0000313" key="5">
    <source>
        <dbReference type="EMBL" id="KAK7413652.1"/>
    </source>
</evidence>
<name>A0ABR1GXW4_9HYPO</name>
<evidence type="ECO:0000256" key="3">
    <source>
        <dbReference type="ARBA" id="ARBA00034808"/>
    </source>
</evidence>
<dbReference type="Proteomes" id="UP001498421">
    <property type="component" value="Unassembled WGS sequence"/>
</dbReference>
<proteinExistence type="inferred from homology"/>
<dbReference type="InterPro" id="IPR027417">
    <property type="entry name" value="P-loop_NTPase"/>
</dbReference>
<gene>
    <name evidence="5" type="ORF">QQZ08_012569</name>
</gene>
<evidence type="ECO:0000259" key="4">
    <source>
        <dbReference type="PROSITE" id="PS51194"/>
    </source>
</evidence>
<sequence>MGCWLGLGCGHGVFPLAVREVIDQKLEEYPWPAKVMVYCQRIEATEALAEALGCDAYHREVDTRDGKAERLRVWMSGLKRDQYGDGRVIVATNALGLGIDVPDICLVLHLEMPLEMADYAQQSGMTEEGKPIVLLLQWI</sequence>
<dbReference type="PANTHER" id="PTHR13710">
    <property type="entry name" value="DNA HELICASE RECQ FAMILY MEMBER"/>
    <property type="match status" value="1"/>
</dbReference>
<dbReference type="EC" id="5.6.2.4" evidence="3"/>
<comment type="caution">
    <text evidence="5">The sequence shown here is derived from an EMBL/GenBank/DDBJ whole genome shotgun (WGS) entry which is preliminary data.</text>
</comment>
<protein>
    <recommendedName>
        <fullName evidence="3">DNA 3'-5' helicase</fullName>
        <ecNumber evidence="3">5.6.2.4</ecNumber>
    </recommendedName>
</protein>
<dbReference type="Gene3D" id="3.40.50.300">
    <property type="entry name" value="P-loop containing nucleotide triphosphate hydrolases"/>
    <property type="match status" value="1"/>
</dbReference>
<evidence type="ECO:0000313" key="6">
    <source>
        <dbReference type="Proteomes" id="UP001498421"/>
    </source>
</evidence>